<sequence>MTSSNLMPKLIQILNLFLVTYTRALMTIRPQYYTRTSFYYSYYYTLSCVGFCYLAYVGGAKRGILGR</sequence>
<accession>A0A5N6YV89</accession>
<protein>
    <submittedName>
        <fullName evidence="2">Uncharacterized protein</fullName>
    </submittedName>
</protein>
<evidence type="ECO:0000313" key="3">
    <source>
        <dbReference type="Proteomes" id="UP000327118"/>
    </source>
</evidence>
<dbReference type="EMBL" id="ML739358">
    <property type="protein sequence ID" value="KAE8349018.1"/>
    <property type="molecule type" value="Genomic_DNA"/>
</dbReference>
<keyword evidence="1" id="KW-1133">Transmembrane helix</keyword>
<gene>
    <name evidence="2" type="ORF">BDV28DRAFT_142083</name>
</gene>
<keyword evidence="1" id="KW-0812">Transmembrane</keyword>
<proteinExistence type="predicted"/>
<reference evidence="3" key="1">
    <citation type="submission" date="2019-04" db="EMBL/GenBank/DDBJ databases">
        <title>Friends and foes A comparative genomics studyof 23 Aspergillus species from section Flavi.</title>
        <authorList>
            <consortium name="DOE Joint Genome Institute"/>
            <person name="Kjaerbolling I."/>
            <person name="Vesth T."/>
            <person name="Frisvad J.C."/>
            <person name="Nybo J.L."/>
            <person name="Theobald S."/>
            <person name="Kildgaard S."/>
            <person name="Isbrandt T."/>
            <person name="Kuo A."/>
            <person name="Sato A."/>
            <person name="Lyhne E.K."/>
            <person name="Kogle M.E."/>
            <person name="Wiebenga A."/>
            <person name="Kun R.S."/>
            <person name="Lubbers R.J."/>
            <person name="Makela M.R."/>
            <person name="Barry K."/>
            <person name="Chovatia M."/>
            <person name="Clum A."/>
            <person name="Daum C."/>
            <person name="Haridas S."/>
            <person name="He G."/>
            <person name="LaButti K."/>
            <person name="Lipzen A."/>
            <person name="Mondo S."/>
            <person name="Riley R."/>
            <person name="Salamov A."/>
            <person name="Simmons B.A."/>
            <person name="Magnuson J.K."/>
            <person name="Henrissat B."/>
            <person name="Mortensen U.H."/>
            <person name="Larsen T.O."/>
            <person name="Devries R.P."/>
            <person name="Grigoriev I.V."/>
            <person name="Machida M."/>
            <person name="Baker S.E."/>
            <person name="Andersen M.R."/>
        </authorList>
    </citation>
    <scope>NUCLEOTIDE SEQUENCE [LARGE SCALE GENOMIC DNA]</scope>
    <source>
        <strain evidence="3">CBS 553.77</strain>
    </source>
</reference>
<organism evidence="2 3">
    <name type="scientific">Aspergillus coremiiformis</name>
    <dbReference type="NCBI Taxonomy" id="138285"/>
    <lineage>
        <taxon>Eukaryota</taxon>
        <taxon>Fungi</taxon>
        <taxon>Dikarya</taxon>
        <taxon>Ascomycota</taxon>
        <taxon>Pezizomycotina</taxon>
        <taxon>Eurotiomycetes</taxon>
        <taxon>Eurotiomycetidae</taxon>
        <taxon>Eurotiales</taxon>
        <taxon>Aspergillaceae</taxon>
        <taxon>Aspergillus</taxon>
        <taxon>Aspergillus subgen. Circumdati</taxon>
    </lineage>
</organism>
<evidence type="ECO:0000256" key="1">
    <source>
        <dbReference type="SAM" id="Phobius"/>
    </source>
</evidence>
<keyword evidence="1" id="KW-0472">Membrane</keyword>
<name>A0A5N6YV89_9EURO</name>
<keyword evidence="3" id="KW-1185">Reference proteome</keyword>
<evidence type="ECO:0000313" key="2">
    <source>
        <dbReference type="EMBL" id="KAE8349018.1"/>
    </source>
</evidence>
<feature type="transmembrane region" description="Helical" evidence="1">
    <location>
        <begin position="40"/>
        <end position="59"/>
    </location>
</feature>
<dbReference type="Proteomes" id="UP000327118">
    <property type="component" value="Unassembled WGS sequence"/>
</dbReference>
<dbReference type="AlphaFoldDB" id="A0A5N6YV89"/>